<evidence type="ECO:0000313" key="2">
    <source>
        <dbReference type="Proteomes" id="UP000055024"/>
    </source>
</evidence>
<reference evidence="1 2" key="1">
    <citation type="submission" date="2015-01" db="EMBL/GenBank/DDBJ databases">
        <title>Evolution of Trichinella species and genotypes.</title>
        <authorList>
            <person name="Korhonen P.K."/>
            <person name="Edoardo P."/>
            <person name="Giuseppe L.R."/>
            <person name="Gasser R.B."/>
        </authorList>
    </citation>
    <scope>NUCLEOTIDE SEQUENCE [LARGE SCALE GENOMIC DNA]</scope>
    <source>
        <strain evidence="1">ISS1029</strain>
    </source>
</reference>
<proteinExistence type="predicted"/>
<accession>A0A0V1G8Q4</accession>
<dbReference type="AlphaFoldDB" id="A0A0V1G8Q4"/>
<protein>
    <submittedName>
        <fullName evidence="1">Uncharacterized protein</fullName>
    </submittedName>
</protein>
<comment type="caution">
    <text evidence="1">The sequence shown here is derived from an EMBL/GenBank/DDBJ whole genome shotgun (WGS) entry which is preliminary data.</text>
</comment>
<dbReference type="EMBL" id="JYDP01004930">
    <property type="protein sequence ID" value="KRY94498.1"/>
    <property type="molecule type" value="Genomic_DNA"/>
</dbReference>
<name>A0A0V1G8Q4_9BILA</name>
<evidence type="ECO:0000313" key="1">
    <source>
        <dbReference type="EMBL" id="KRY94498.1"/>
    </source>
</evidence>
<organism evidence="1 2">
    <name type="scientific">Trichinella zimbabwensis</name>
    <dbReference type="NCBI Taxonomy" id="268475"/>
    <lineage>
        <taxon>Eukaryota</taxon>
        <taxon>Metazoa</taxon>
        <taxon>Ecdysozoa</taxon>
        <taxon>Nematoda</taxon>
        <taxon>Enoplea</taxon>
        <taxon>Dorylaimia</taxon>
        <taxon>Trichinellida</taxon>
        <taxon>Trichinellidae</taxon>
        <taxon>Trichinella</taxon>
    </lineage>
</organism>
<keyword evidence="2" id="KW-1185">Reference proteome</keyword>
<dbReference type="Proteomes" id="UP000055024">
    <property type="component" value="Unassembled WGS sequence"/>
</dbReference>
<gene>
    <name evidence="1" type="ORF">T11_14748</name>
</gene>
<sequence length="54" mass="6214">MASLQTFKANALGANQNRQLPVAATGWSHFVRYHFPLTPPPFCDWRVVHWLYGD</sequence>